<keyword evidence="3" id="KW-1185">Reference proteome</keyword>
<accession>A0ABW4KD05</accession>
<proteinExistence type="predicted"/>
<gene>
    <name evidence="2" type="ORF">ACFSCZ_00220</name>
</gene>
<dbReference type="EMBL" id="JBHUEO010000001">
    <property type="protein sequence ID" value="MFD1705174.1"/>
    <property type="molecule type" value="Genomic_DNA"/>
</dbReference>
<comment type="caution">
    <text evidence="2">The sequence shown here is derived from an EMBL/GenBank/DDBJ whole genome shotgun (WGS) entry which is preliminary data.</text>
</comment>
<dbReference type="Proteomes" id="UP001597301">
    <property type="component" value="Unassembled WGS sequence"/>
</dbReference>
<sequence length="58" mass="6642">MRSHGIWRRPSLPLNTPMVQTVRDRMTPEQLTANDAENQHEIPLGENYGDPDKDAVRS</sequence>
<name>A0ABW4KD05_9BACI</name>
<dbReference type="RefSeq" id="WP_380771392.1">
    <property type="nucleotide sequence ID" value="NZ_JBHUEO010000001.1"/>
</dbReference>
<organism evidence="2 3">
    <name type="scientific">Siminovitchia sediminis</name>
    <dbReference type="NCBI Taxonomy" id="1274353"/>
    <lineage>
        <taxon>Bacteria</taxon>
        <taxon>Bacillati</taxon>
        <taxon>Bacillota</taxon>
        <taxon>Bacilli</taxon>
        <taxon>Bacillales</taxon>
        <taxon>Bacillaceae</taxon>
        <taxon>Siminovitchia</taxon>
    </lineage>
</organism>
<feature type="region of interest" description="Disordered" evidence="1">
    <location>
        <begin position="1"/>
        <end position="58"/>
    </location>
</feature>
<evidence type="ECO:0000313" key="3">
    <source>
        <dbReference type="Proteomes" id="UP001597301"/>
    </source>
</evidence>
<protein>
    <submittedName>
        <fullName evidence="2">Uncharacterized protein</fullName>
    </submittedName>
</protein>
<reference evidence="3" key="1">
    <citation type="journal article" date="2019" name="Int. J. Syst. Evol. Microbiol.">
        <title>The Global Catalogue of Microorganisms (GCM) 10K type strain sequencing project: providing services to taxonomists for standard genome sequencing and annotation.</title>
        <authorList>
            <consortium name="The Broad Institute Genomics Platform"/>
            <consortium name="The Broad Institute Genome Sequencing Center for Infectious Disease"/>
            <person name="Wu L."/>
            <person name="Ma J."/>
        </authorList>
    </citation>
    <scope>NUCLEOTIDE SEQUENCE [LARGE SCALE GENOMIC DNA]</scope>
    <source>
        <strain evidence="3">CGMCC 1.12295</strain>
    </source>
</reference>
<evidence type="ECO:0000256" key="1">
    <source>
        <dbReference type="SAM" id="MobiDB-lite"/>
    </source>
</evidence>
<evidence type="ECO:0000313" key="2">
    <source>
        <dbReference type="EMBL" id="MFD1705174.1"/>
    </source>
</evidence>